<dbReference type="PANTHER" id="PTHR33420:SF5">
    <property type="entry name" value="FIMBRIAL SUBUNIT"/>
    <property type="match status" value="1"/>
</dbReference>
<dbReference type="RefSeq" id="WP_176611134.1">
    <property type="nucleotide sequence ID" value="NZ_CP056117.1"/>
</dbReference>
<dbReference type="GO" id="GO:0043709">
    <property type="term" value="P:cell adhesion involved in single-species biofilm formation"/>
    <property type="evidence" value="ECO:0007669"/>
    <property type="project" value="TreeGrafter"/>
</dbReference>
<gene>
    <name evidence="3" type="ORF">HWQ14_00805</name>
</gene>
<name>A0A7H8ULJ2_ENTCL</name>
<feature type="domain" description="Fimbrial-type adhesion" evidence="2">
    <location>
        <begin position="34"/>
        <end position="200"/>
    </location>
</feature>
<dbReference type="InterPro" id="IPR000259">
    <property type="entry name" value="Adhesion_dom_fimbrial"/>
</dbReference>
<keyword evidence="1" id="KW-0732">Signal</keyword>
<dbReference type="InterPro" id="IPR050263">
    <property type="entry name" value="Bact_Fimbrial_Adh_Pro"/>
</dbReference>
<organism evidence="3 4">
    <name type="scientific">Enterobacter cloacae</name>
    <dbReference type="NCBI Taxonomy" id="550"/>
    <lineage>
        <taxon>Bacteria</taxon>
        <taxon>Pseudomonadati</taxon>
        <taxon>Pseudomonadota</taxon>
        <taxon>Gammaproteobacteria</taxon>
        <taxon>Enterobacterales</taxon>
        <taxon>Enterobacteriaceae</taxon>
        <taxon>Enterobacter</taxon>
        <taxon>Enterobacter cloacae complex</taxon>
    </lineage>
</organism>
<dbReference type="NCBIfam" id="NF011794">
    <property type="entry name" value="PRK15262.1"/>
    <property type="match status" value="1"/>
</dbReference>
<accession>A0A7H8ULJ2</accession>
<reference evidence="3 4" key="1">
    <citation type="submission" date="2020-06" db="EMBL/GenBank/DDBJ databases">
        <title>Long-read sequencing of DSM26481-BlokeschLab.</title>
        <authorList>
            <person name="Blokesch M."/>
        </authorList>
    </citation>
    <scope>NUCLEOTIDE SEQUENCE [LARGE SCALE GENOMIC DNA]</scope>
    <source>
        <strain evidence="3 4">DSM 26481</strain>
    </source>
</reference>
<evidence type="ECO:0000259" key="2">
    <source>
        <dbReference type="Pfam" id="PF00419"/>
    </source>
</evidence>
<evidence type="ECO:0000313" key="3">
    <source>
        <dbReference type="EMBL" id="QLA00385.1"/>
    </source>
</evidence>
<feature type="chain" id="PRO_5028854179" evidence="1">
    <location>
        <begin position="28"/>
        <end position="201"/>
    </location>
</feature>
<proteinExistence type="predicted"/>
<dbReference type="SUPFAM" id="SSF49401">
    <property type="entry name" value="Bacterial adhesins"/>
    <property type="match status" value="1"/>
</dbReference>
<sequence length="201" mass="21444">MFHSRLIFRKATPWLALCLGFPAAGFASSLDMDMTANIINNTCQVSVPENGNVTLPTVGKGWFYTAEGTDRLTPTDPAGGTRFMIQVVDCSGDESGSGQALHFTFKPQGAQTAGMSKQIFSNDTPALTGGAENVGIVIFSESTNQNVLDSDGQSDVAVKIASPSDQQSYLKAYSFYARYQNYGPVSAGKVTARALVSVTYR</sequence>
<feature type="signal peptide" evidence="1">
    <location>
        <begin position="1"/>
        <end position="27"/>
    </location>
</feature>
<evidence type="ECO:0000256" key="1">
    <source>
        <dbReference type="SAM" id="SignalP"/>
    </source>
</evidence>
<dbReference type="PANTHER" id="PTHR33420">
    <property type="entry name" value="FIMBRIAL SUBUNIT ELFA-RELATED"/>
    <property type="match status" value="1"/>
</dbReference>
<dbReference type="EMBL" id="CP056117">
    <property type="protein sequence ID" value="QLA00385.1"/>
    <property type="molecule type" value="Genomic_DNA"/>
</dbReference>
<evidence type="ECO:0000313" key="4">
    <source>
        <dbReference type="Proteomes" id="UP000509421"/>
    </source>
</evidence>
<dbReference type="AlphaFoldDB" id="A0A7H8ULJ2"/>
<dbReference type="InterPro" id="IPR036937">
    <property type="entry name" value="Adhesion_dom_fimbrial_sf"/>
</dbReference>
<dbReference type="InterPro" id="IPR008966">
    <property type="entry name" value="Adhesion_dom_sf"/>
</dbReference>
<dbReference type="GO" id="GO:0009289">
    <property type="term" value="C:pilus"/>
    <property type="evidence" value="ECO:0007669"/>
    <property type="project" value="InterPro"/>
</dbReference>
<protein>
    <submittedName>
        <fullName evidence="3">Fimbrial protein</fullName>
    </submittedName>
</protein>
<dbReference type="Pfam" id="PF00419">
    <property type="entry name" value="Fimbrial"/>
    <property type="match status" value="1"/>
</dbReference>
<dbReference type="Proteomes" id="UP000509421">
    <property type="component" value="Chromosome"/>
</dbReference>
<dbReference type="Gene3D" id="2.60.40.1090">
    <property type="entry name" value="Fimbrial-type adhesion domain"/>
    <property type="match status" value="1"/>
</dbReference>